<dbReference type="PROSITE" id="PS50005">
    <property type="entry name" value="TPR"/>
    <property type="match status" value="1"/>
</dbReference>
<dbReference type="InterPro" id="IPR042197">
    <property type="entry name" value="Apaf_helical"/>
</dbReference>
<gene>
    <name evidence="3" type="ORF">FHX81_7467</name>
</gene>
<dbReference type="Gene3D" id="3.40.50.300">
    <property type="entry name" value="P-loop containing nucleotide triphosphate hydrolases"/>
    <property type="match status" value="1"/>
</dbReference>
<dbReference type="SUPFAM" id="SSF52540">
    <property type="entry name" value="P-loop containing nucleoside triphosphate hydrolases"/>
    <property type="match status" value="1"/>
</dbReference>
<dbReference type="Proteomes" id="UP000316628">
    <property type="component" value="Unassembled WGS sequence"/>
</dbReference>
<dbReference type="SUPFAM" id="SSF48452">
    <property type="entry name" value="TPR-like"/>
    <property type="match status" value="1"/>
</dbReference>
<name>A0A543JQ61_9PSEU</name>
<dbReference type="InterPro" id="IPR011990">
    <property type="entry name" value="TPR-like_helical_dom_sf"/>
</dbReference>
<keyword evidence="1" id="KW-0802">TPR repeat</keyword>
<evidence type="ECO:0000313" key="3">
    <source>
        <dbReference type="EMBL" id="TQM85001.1"/>
    </source>
</evidence>
<evidence type="ECO:0000313" key="4">
    <source>
        <dbReference type="Proteomes" id="UP000316628"/>
    </source>
</evidence>
<dbReference type="SMART" id="SM00028">
    <property type="entry name" value="TPR"/>
    <property type="match status" value="5"/>
</dbReference>
<accession>A0A543JQ61</accession>
<dbReference type="Gene3D" id="1.25.40.10">
    <property type="entry name" value="Tetratricopeptide repeat domain"/>
    <property type="match status" value="1"/>
</dbReference>
<dbReference type="EMBL" id="VFPP01000001">
    <property type="protein sequence ID" value="TQM85001.1"/>
    <property type="molecule type" value="Genomic_DNA"/>
</dbReference>
<dbReference type="RefSeq" id="WP_141983103.1">
    <property type="nucleotide sequence ID" value="NZ_VFPP01000001.1"/>
</dbReference>
<comment type="caution">
    <text evidence="3">The sequence shown here is derived from an EMBL/GenBank/DDBJ whole genome shotgun (WGS) entry which is preliminary data.</text>
</comment>
<dbReference type="PRINTS" id="PR00364">
    <property type="entry name" value="DISEASERSIST"/>
</dbReference>
<keyword evidence="4" id="KW-1185">Reference proteome</keyword>
<dbReference type="Gene3D" id="1.10.8.430">
    <property type="entry name" value="Helical domain of apoptotic protease-activating factors"/>
    <property type="match status" value="1"/>
</dbReference>
<proteinExistence type="predicted"/>
<organism evidence="3 4">
    <name type="scientific">Saccharothrix saharensis</name>
    <dbReference type="NCBI Taxonomy" id="571190"/>
    <lineage>
        <taxon>Bacteria</taxon>
        <taxon>Bacillati</taxon>
        <taxon>Actinomycetota</taxon>
        <taxon>Actinomycetes</taxon>
        <taxon>Pseudonocardiales</taxon>
        <taxon>Pseudonocardiaceae</taxon>
        <taxon>Saccharothrix</taxon>
    </lineage>
</organism>
<reference evidence="3 4" key="1">
    <citation type="submission" date="2019-06" db="EMBL/GenBank/DDBJ databases">
        <title>Sequencing the genomes of 1000 actinobacteria strains.</title>
        <authorList>
            <person name="Klenk H.-P."/>
        </authorList>
    </citation>
    <scope>NUCLEOTIDE SEQUENCE [LARGE SCALE GENOMIC DNA]</scope>
    <source>
        <strain evidence="3 4">DSM 45456</strain>
    </source>
</reference>
<dbReference type="PANTHER" id="PTHR47691">
    <property type="entry name" value="REGULATOR-RELATED"/>
    <property type="match status" value="1"/>
</dbReference>
<sequence length="731" mass="78377">MLIAQSIPGSGELIVPVERNSTNEMGGSVTGAIVQSGTVHGGVHITTPIPAPEIPHQLPPAPAFFTGRDDESAEVDVAASDVAGRPALVVISGPGGVGKSALALRWLHMNAERFPDGQLYADLGAFGAGVPVSPSHVLPRFLRAMGVHVDDIPVDLADQSALFRSVTSNKRVAVLADDAESVAQVRPLLPAAGGVVVVTSRWRLAGLALDGARLILVDALDVDAGVDLLSHALGHDRVAGEPDQARDVVTMCAGLPLALRLVAARMATKPRWPLARVVDSLSDERRRLSVLAVAGELPVGTSFDLSYRELTPAAARLYRLLGLYPGTEFGVGLAGATADVSEEEAEQLLDELLDASLLIDRGPDTYRFHDLLRLHAARHADNQDSADEREHAVHRMVLWHLDHAIAADLVVMPLRQRWGPRSEVIRQRPPAFTNPRDALDWLDRHHIGILAVLRAAVGRFDDEAWQLCQALWSLYHNRRPPLADWVATHEPGLESARRAGDRIAEARMHVQLGYGHLTVEAFDVAAEHFTAALHLGRSVRHRDTEATALEHLGLAAKGAGRLDQALDHFTAALAITDELGHTRVTVLLLRRLGETLCDAGLVAEAVAPLRRAEELAAGLGDRVLRARVSLSLAIAHTRSGRASDAVTALEEVVDTFHSTGADHYRAEALEALADAHLGIDDPVGARRHLETALVLYDRSPGPRSAKVRERLEVLGRGPGASAPAPPDVTSK</sequence>
<dbReference type="InterPro" id="IPR036388">
    <property type="entry name" value="WH-like_DNA-bd_sf"/>
</dbReference>
<evidence type="ECO:0000256" key="2">
    <source>
        <dbReference type="SAM" id="MobiDB-lite"/>
    </source>
</evidence>
<dbReference type="GO" id="GO:0043531">
    <property type="term" value="F:ADP binding"/>
    <property type="evidence" value="ECO:0007669"/>
    <property type="project" value="InterPro"/>
</dbReference>
<feature type="repeat" description="TPR" evidence="1">
    <location>
        <begin position="546"/>
        <end position="579"/>
    </location>
</feature>
<dbReference type="PANTHER" id="PTHR47691:SF3">
    <property type="entry name" value="HTH-TYPE TRANSCRIPTIONAL REGULATOR RV0890C-RELATED"/>
    <property type="match status" value="1"/>
</dbReference>
<evidence type="ECO:0000256" key="1">
    <source>
        <dbReference type="PROSITE-ProRule" id="PRU00339"/>
    </source>
</evidence>
<dbReference type="Gene3D" id="1.10.10.10">
    <property type="entry name" value="Winged helix-like DNA-binding domain superfamily/Winged helix DNA-binding domain"/>
    <property type="match status" value="1"/>
</dbReference>
<dbReference type="InterPro" id="IPR019734">
    <property type="entry name" value="TPR_rpt"/>
</dbReference>
<protein>
    <submittedName>
        <fullName evidence="3">Putative ATPase</fullName>
    </submittedName>
</protein>
<dbReference type="InterPro" id="IPR027417">
    <property type="entry name" value="P-loop_NTPase"/>
</dbReference>
<dbReference type="AlphaFoldDB" id="A0A543JQ61"/>
<dbReference type="OrthoDB" id="3311584at2"/>
<feature type="region of interest" description="Disordered" evidence="2">
    <location>
        <begin position="712"/>
        <end position="731"/>
    </location>
</feature>